<reference evidence="4 5" key="1">
    <citation type="journal article" date="2013" name="Biodegradation">
        <title>Quantitative proteomic analysis of ibuprofen-degrading Patulibacter sp. strain I11.</title>
        <authorList>
            <person name="Almeida B."/>
            <person name="Kjeldal H."/>
            <person name="Lolas I."/>
            <person name="Knudsen A.D."/>
            <person name="Carvalho G."/>
            <person name="Nielsen K.L."/>
            <person name="Barreto Crespo M.T."/>
            <person name="Stensballe A."/>
            <person name="Nielsen J.L."/>
        </authorList>
    </citation>
    <scope>NUCLEOTIDE SEQUENCE [LARGE SCALE GENOMIC DNA]</scope>
    <source>
        <strain evidence="4 5">I11</strain>
    </source>
</reference>
<dbReference type="Pfam" id="PF02410">
    <property type="entry name" value="RsfS"/>
    <property type="match status" value="1"/>
</dbReference>
<gene>
    <name evidence="2" type="primary">rsfS</name>
    <name evidence="4" type="ORF">PAI11_31820</name>
</gene>
<evidence type="ECO:0000313" key="4">
    <source>
        <dbReference type="EMBL" id="EHN10021.1"/>
    </source>
</evidence>
<protein>
    <recommendedName>
        <fullName evidence="2">Ribosomal silencing factor RsfS</fullName>
    </recommendedName>
</protein>
<dbReference type="EMBL" id="AGUD01000244">
    <property type="protein sequence ID" value="EHN10021.1"/>
    <property type="molecule type" value="Genomic_DNA"/>
</dbReference>
<dbReference type="PANTHER" id="PTHR21043">
    <property type="entry name" value="IOJAP SUPERFAMILY ORTHOLOG"/>
    <property type="match status" value="1"/>
</dbReference>
<dbReference type="NCBIfam" id="TIGR00090">
    <property type="entry name" value="rsfS_iojap_ybeB"/>
    <property type="match status" value="1"/>
</dbReference>
<dbReference type="GO" id="GO:0043023">
    <property type="term" value="F:ribosomal large subunit binding"/>
    <property type="evidence" value="ECO:0007669"/>
    <property type="project" value="TreeGrafter"/>
</dbReference>
<dbReference type="Proteomes" id="UP000005143">
    <property type="component" value="Unassembled WGS sequence"/>
</dbReference>
<comment type="similarity">
    <text evidence="1 2">Belongs to the Iojap/RsfS family.</text>
</comment>
<proteinExistence type="inferred from homology"/>
<evidence type="ECO:0000313" key="5">
    <source>
        <dbReference type="Proteomes" id="UP000005143"/>
    </source>
</evidence>
<dbReference type="PANTHER" id="PTHR21043:SF0">
    <property type="entry name" value="MITOCHONDRIAL ASSEMBLY OF RIBOSOMAL LARGE SUBUNIT PROTEIN 1"/>
    <property type="match status" value="1"/>
</dbReference>
<dbReference type="Gene3D" id="3.30.460.10">
    <property type="entry name" value="Beta Polymerase, domain 2"/>
    <property type="match status" value="1"/>
</dbReference>
<dbReference type="GO" id="GO:0090071">
    <property type="term" value="P:negative regulation of ribosome biogenesis"/>
    <property type="evidence" value="ECO:0007669"/>
    <property type="project" value="UniProtKB-UniRule"/>
</dbReference>
<sequence length="152" mass="16911">MSKRTYISADAGPETSDDVLPPDPELEGLVGRIAELASERKAQDPVAVDLRGASAYTDAFVILTGNTDRQVKAIHDAIHEGLKHDGERRLPRRVEGVQEARWILLDYGDVVVHVFVPETRDFYRLESLWGDRPRFDIAHHFGPPEPASGDEG</sequence>
<dbReference type="RefSeq" id="WP_007577003.1">
    <property type="nucleotide sequence ID" value="NZ_AGUD01000244.1"/>
</dbReference>
<evidence type="ECO:0000256" key="1">
    <source>
        <dbReference type="ARBA" id="ARBA00010574"/>
    </source>
</evidence>
<comment type="function">
    <text evidence="2">Functions as a ribosomal silencing factor. Interacts with ribosomal protein uL14 (rplN), blocking formation of intersubunit bridge B8. Prevents association of the 30S and 50S ribosomal subunits and the formation of functional ribosomes, thus repressing translation.</text>
</comment>
<comment type="subcellular location">
    <subcellularLocation>
        <location evidence="2">Cytoplasm</location>
    </subcellularLocation>
</comment>
<keyword evidence="2" id="KW-0963">Cytoplasm</keyword>
<feature type="region of interest" description="Disordered" evidence="3">
    <location>
        <begin position="1"/>
        <end position="23"/>
    </location>
</feature>
<name>H0E8M1_9ACTN</name>
<dbReference type="OrthoDB" id="9793681at2"/>
<dbReference type="GO" id="GO:0042256">
    <property type="term" value="P:cytosolic ribosome assembly"/>
    <property type="evidence" value="ECO:0007669"/>
    <property type="project" value="UniProtKB-UniRule"/>
</dbReference>
<dbReference type="InterPro" id="IPR043519">
    <property type="entry name" value="NT_sf"/>
</dbReference>
<dbReference type="InterPro" id="IPR004394">
    <property type="entry name" value="Iojap/RsfS/C7orf30"/>
</dbReference>
<dbReference type="PATRIC" id="fig|1097667.3.peg.3155"/>
<keyword evidence="5" id="KW-1185">Reference proteome</keyword>
<dbReference type="HAMAP" id="MF_01477">
    <property type="entry name" value="Iojap_RsfS"/>
    <property type="match status" value="1"/>
</dbReference>
<accession>H0E8M1</accession>
<dbReference type="SUPFAM" id="SSF81301">
    <property type="entry name" value="Nucleotidyltransferase"/>
    <property type="match status" value="1"/>
</dbReference>
<organism evidence="4 5">
    <name type="scientific">Patulibacter medicamentivorans</name>
    <dbReference type="NCBI Taxonomy" id="1097667"/>
    <lineage>
        <taxon>Bacteria</taxon>
        <taxon>Bacillati</taxon>
        <taxon>Actinomycetota</taxon>
        <taxon>Thermoleophilia</taxon>
        <taxon>Solirubrobacterales</taxon>
        <taxon>Patulibacteraceae</taxon>
        <taxon>Patulibacter</taxon>
    </lineage>
</organism>
<dbReference type="GO" id="GO:0005737">
    <property type="term" value="C:cytoplasm"/>
    <property type="evidence" value="ECO:0007669"/>
    <property type="project" value="UniProtKB-SubCell"/>
</dbReference>
<dbReference type="AlphaFoldDB" id="H0E8M1"/>
<keyword evidence="2" id="KW-0678">Repressor</keyword>
<evidence type="ECO:0000256" key="3">
    <source>
        <dbReference type="SAM" id="MobiDB-lite"/>
    </source>
</evidence>
<comment type="caution">
    <text evidence="4">The sequence shown here is derived from an EMBL/GenBank/DDBJ whole genome shotgun (WGS) entry which is preliminary data.</text>
</comment>
<keyword evidence="2" id="KW-0810">Translation regulation</keyword>
<evidence type="ECO:0000256" key="2">
    <source>
        <dbReference type="HAMAP-Rule" id="MF_01477"/>
    </source>
</evidence>
<comment type="subunit">
    <text evidence="2">Interacts with ribosomal protein uL14 (rplN).</text>
</comment>
<dbReference type="GO" id="GO:0017148">
    <property type="term" value="P:negative regulation of translation"/>
    <property type="evidence" value="ECO:0007669"/>
    <property type="project" value="UniProtKB-UniRule"/>
</dbReference>